<comment type="caution">
    <text evidence="1">The sequence shown here is derived from an EMBL/GenBank/DDBJ whole genome shotgun (WGS) entry which is preliminary data.</text>
</comment>
<keyword evidence="1" id="KW-0378">Hydrolase</keyword>
<evidence type="ECO:0000313" key="2">
    <source>
        <dbReference type="Proteomes" id="UP000248840"/>
    </source>
</evidence>
<dbReference type="RefSeq" id="WP_112112882.1">
    <property type="nucleotide sequence ID" value="NZ_QLSZ01000004.1"/>
</dbReference>
<organism evidence="1 2">
    <name type="scientific">Flavobacterium aciduliphilum</name>
    <dbReference type="NCBI Taxonomy" id="1101402"/>
    <lineage>
        <taxon>Bacteria</taxon>
        <taxon>Pseudomonadati</taxon>
        <taxon>Bacteroidota</taxon>
        <taxon>Flavobacteriia</taxon>
        <taxon>Flavobacteriales</taxon>
        <taxon>Flavobacteriaceae</taxon>
        <taxon>Flavobacterium</taxon>
    </lineage>
</organism>
<protein>
    <submittedName>
        <fullName evidence="1">Carboxypeptidase-like protein</fullName>
    </submittedName>
</protein>
<dbReference type="OrthoDB" id="914976at2"/>
<dbReference type="Proteomes" id="UP000248840">
    <property type="component" value="Unassembled WGS sequence"/>
</dbReference>
<dbReference type="AlphaFoldDB" id="A0A328YIL5"/>
<proteinExistence type="predicted"/>
<keyword evidence="1" id="KW-0121">Carboxypeptidase</keyword>
<dbReference type="Pfam" id="PF13715">
    <property type="entry name" value="CarbopepD_reg_2"/>
    <property type="match status" value="1"/>
</dbReference>
<dbReference type="GO" id="GO:0004180">
    <property type="term" value="F:carboxypeptidase activity"/>
    <property type="evidence" value="ECO:0007669"/>
    <property type="project" value="UniProtKB-KW"/>
</dbReference>
<dbReference type="SUPFAM" id="SSF49464">
    <property type="entry name" value="Carboxypeptidase regulatory domain-like"/>
    <property type="match status" value="1"/>
</dbReference>
<dbReference type="InterPro" id="IPR008969">
    <property type="entry name" value="CarboxyPept-like_regulatory"/>
</dbReference>
<keyword evidence="2" id="KW-1185">Reference proteome</keyword>
<accession>A0A328YIL5</accession>
<reference evidence="1 2" key="1">
    <citation type="submission" date="2018-06" db="EMBL/GenBank/DDBJ databases">
        <title>Genomic Encyclopedia of Archaeal and Bacterial Type Strains, Phase II (KMG-II): from individual species to whole genera.</title>
        <authorList>
            <person name="Goeker M."/>
        </authorList>
    </citation>
    <scope>NUCLEOTIDE SEQUENCE [LARGE SCALE GENOMIC DNA]</scope>
    <source>
        <strain evidence="1 2">DSM 25663</strain>
    </source>
</reference>
<dbReference type="EMBL" id="QLSZ01000004">
    <property type="protein sequence ID" value="RAR72893.1"/>
    <property type="molecule type" value="Genomic_DNA"/>
</dbReference>
<keyword evidence="1" id="KW-0645">Protease</keyword>
<dbReference type="Gene3D" id="2.60.40.1120">
    <property type="entry name" value="Carboxypeptidase-like, regulatory domain"/>
    <property type="match status" value="1"/>
</dbReference>
<gene>
    <name evidence="1" type="ORF">CLV55_104154</name>
</gene>
<name>A0A328YIL5_9FLAO</name>
<evidence type="ECO:0000313" key="1">
    <source>
        <dbReference type="EMBL" id="RAR72893.1"/>
    </source>
</evidence>
<sequence>MISNKLTLLLVIMSQWTFSQIKGIVKDSLTRKPIFYANIWVENENVGVSSEEDGTFSISTDSTKKLVFSALGYHKKKMTASSANEVLLNPQAYEIEEVVVTKKLETRVIEIGKSKTPIYQAFDNGPRIDVKFFPYLTKYKKTRNIRQVTVETDSKIDDATIKIHFYSVDSNGYPGEELLKKDFITTVKKGVNKNVFDISGFNLLMPKKGLFVGFEKLIIEKNKVETTITDYNSNTTKIKKNYYPFVLYNFEERECIFSFSGGKWNKDILHDSNGISMKRMVNEPAINLILTN</sequence>